<reference evidence="1 2" key="1">
    <citation type="submission" date="2023-02" db="EMBL/GenBank/DDBJ databases">
        <title>Evolution of Hrp T3SS in non-pathogenic Pseudomonas fluorescens.</title>
        <authorList>
            <person name="Liao K."/>
            <person name="Wei H."/>
            <person name="Gu Y."/>
        </authorList>
    </citation>
    <scope>NUCLEOTIDE SEQUENCE [LARGE SCALE GENOMIC DNA]</scope>
    <source>
        <strain evidence="1 2">FP205</strain>
    </source>
</reference>
<evidence type="ECO:0000313" key="1">
    <source>
        <dbReference type="EMBL" id="WLH14484.1"/>
    </source>
</evidence>
<dbReference type="RefSeq" id="WP_305389119.1">
    <property type="nucleotide sequence ID" value="NZ_CP117426.1"/>
</dbReference>
<dbReference type="EMBL" id="CP117449">
    <property type="protein sequence ID" value="WLH14484.1"/>
    <property type="molecule type" value="Genomic_DNA"/>
</dbReference>
<keyword evidence="2" id="KW-1185">Reference proteome</keyword>
<dbReference type="Proteomes" id="UP001230339">
    <property type="component" value="Chromosome"/>
</dbReference>
<evidence type="ECO:0000313" key="2">
    <source>
        <dbReference type="Proteomes" id="UP001230339"/>
    </source>
</evidence>
<gene>
    <name evidence="1" type="ORF">PSH57_09295</name>
</gene>
<sequence>MKKDVVINRIADDDPSEPLKGACLRLVEYVYSHDDIAHLTFTRLANIAGLDDLLLVVQMTQYLTGASVPLLDMKFELIIEDEVFYLDPEYLDEAQRINKLMHPEYGVEVPDYENKIYPYFVPSRAVVEGKQE</sequence>
<accession>A0ABY9GG77</accession>
<organism evidence="1 2">
    <name type="scientific">Pseudomonas hefeiensis</name>
    <dbReference type="NCBI Taxonomy" id="2738125"/>
    <lineage>
        <taxon>Bacteria</taxon>
        <taxon>Pseudomonadati</taxon>
        <taxon>Pseudomonadota</taxon>
        <taxon>Gammaproteobacteria</taxon>
        <taxon>Pseudomonadales</taxon>
        <taxon>Pseudomonadaceae</taxon>
        <taxon>Pseudomonas</taxon>
    </lineage>
</organism>
<proteinExistence type="predicted"/>
<name>A0ABY9GG77_9PSED</name>
<protein>
    <submittedName>
        <fullName evidence="1">Uncharacterized protein</fullName>
    </submittedName>
</protein>